<dbReference type="InterPro" id="IPR003615">
    <property type="entry name" value="HNH_nuc"/>
</dbReference>
<keyword evidence="1" id="KW-0540">Nuclease</keyword>
<keyword evidence="1" id="KW-0378">Hydrolase</keyword>
<protein>
    <submittedName>
        <fullName evidence="1">HNH endonuclease</fullName>
    </submittedName>
</protein>
<comment type="caution">
    <text evidence="1">The sequence shown here is derived from an EMBL/GenBank/DDBJ whole genome shotgun (WGS) entry which is preliminary data.</text>
</comment>
<organism evidence="1 2">
    <name type="scientific">Streptomyces pyxinae</name>
    <dbReference type="NCBI Taxonomy" id="2970734"/>
    <lineage>
        <taxon>Bacteria</taxon>
        <taxon>Bacillati</taxon>
        <taxon>Actinomycetota</taxon>
        <taxon>Actinomycetes</taxon>
        <taxon>Kitasatosporales</taxon>
        <taxon>Streptomycetaceae</taxon>
        <taxon>Streptomyces</taxon>
    </lineage>
</organism>
<dbReference type="Gene3D" id="1.10.30.50">
    <property type="match status" value="1"/>
</dbReference>
<proteinExistence type="predicted"/>
<reference evidence="1" key="1">
    <citation type="submission" date="2022-08" db="EMBL/GenBank/DDBJ databases">
        <authorList>
            <person name="Somphong A."/>
            <person name="Phongsopitanun W."/>
        </authorList>
    </citation>
    <scope>NUCLEOTIDE SEQUENCE</scope>
    <source>
        <strain evidence="1">LP05-1</strain>
    </source>
</reference>
<keyword evidence="1" id="KW-0255">Endonuclease</keyword>
<keyword evidence="2" id="KW-1185">Reference proteome</keyword>
<evidence type="ECO:0000313" key="1">
    <source>
        <dbReference type="EMBL" id="MCS0635663.1"/>
    </source>
</evidence>
<name>A0ABT2CE52_9ACTN</name>
<dbReference type="EMBL" id="JANUGQ010000005">
    <property type="protein sequence ID" value="MCS0635663.1"/>
    <property type="molecule type" value="Genomic_DNA"/>
</dbReference>
<dbReference type="GO" id="GO:0004519">
    <property type="term" value="F:endonuclease activity"/>
    <property type="evidence" value="ECO:0007669"/>
    <property type="project" value="UniProtKB-KW"/>
</dbReference>
<evidence type="ECO:0000313" key="2">
    <source>
        <dbReference type="Proteomes" id="UP001431313"/>
    </source>
</evidence>
<dbReference type="Proteomes" id="UP001431313">
    <property type="component" value="Unassembled WGS sequence"/>
</dbReference>
<dbReference type="CDD" id="cd00085">
    <property type="entry name" value="HNHc"/>
    <property type="match status" value="1"/>
</dbReference>
<gene>
    <name evidence="1" type="ORF">NX801_08295</name>
</gene>
<accession>A0ABT2CE52</accession>
<sequence>MRPLALGGEGVDSNVRVLCRSCHALKTATEFGSARP</sequence>